<evidence type="ECO:0000256" key="14">
    <source>
        <dbReference type="SAM" id="Phobius"/>
    </source>
</evidence>
<evidence type="ECO:0000259" key="15">
    <source>
        <dbReference type="PROSITE" id="PS50109"/>
    </source>
</evidence>
<keyword evidence="9" id="KW-0547">Nucleotide-binding</keyword>
<evidence type="ECO:0000313" key="17">
    <source>
        <dbReference type="Proteomes" id="UP000196531"/>
    </source>
</evidence>
<feature type="domain" description="Histidine kinase" evidence="15">
    <location>
        <begin position="479"/>
        <end position="698"/>
    </location>
</feature>
<dbReference type="InterPro" id="IPR003594">
    <property type="entry name" value="HATPase_dom"/>
</dbReference>
<dbReference type="GO" id="GO:0005524">
    <property type="term" value="F:ATP binding"/>
    <property type="evidence" value="ECO:0007669"/>
    <property type="project" value="UniProtKB-KW"/>
</dbReference>
<evidence type="ECO:0000256" key="11">
    <source>
        <dbReference type="ARBA" id="ARBA00022840"/>
    </source>
</evidence>
<dbReference type="SUPFAM" id="SSF47384">
    <property type="entry name" value="Homodimeric domain of signal transducing histidine kinase"/>
    <property type="match status" value="1"/>
</dbReference>
<evidence type="ECO:0000256" key="3">
    <source>
        <dbReference type="ARBA" id="ARBA00012438"/>
    </source>
</evidence>
<keyword evidence="13" id="KW-0902">Two-component regulatory system</keyword>
<comment type="caution">
    <text evidence="16">The sequence shown here is derived from an EMBL/GenBank/DDBJ whole genome shotgun (WGS) entry which is preliminary data.</text>
</comment>
<dbReference type="Gene3D" id="3.30.450.220">
    <property type="entry name" value="LuxQ periplasmic domain, N-terminal subdomain"/>
    <property type="match status" value="1"/>
</dbReference>
<keyword evidence="8 14" id="KW-0812">Transmembrane</keyword>
<dbReference type="InterPro" id="IPR004358">
    <property type="entry name" value="Sig_transdc_His_kin-like_C"/>
</dbReference>
<dbReference type="SUPFAM" id="SSF55874">
    <property type="entry name" value="ATPase domain of HSP90 chaperone/DNA topoisomerase II/histidine kinase"/>
    <property type="match status" value="1"/>
</dbReference>
<dbReference type="Pfam" id="PF00512">
    <property type="entry name" value="HisKA"/>
    <property type="match status" value="1"/>
</dbReference>
<evidence type="ECO:0000256" key="5">
    <source>
        <dbReference type="ARBA" id="ARBA00022519"/>
    </source>
</evidence>
<organism evidence="16 17">
    <name type="scientific">Halobacteriovorax marinus</name>
    <dbReference type="NCBI Taxonomy" id="97084"/>
    <lineage>
        <taxon>Bacteria</taxon>
        <taxon>Pseudomonadati</taxon>
        <taxon>Bdellovibrionota</taxon>
        <taxon>Bacteriovoracia</taxon>
        <taxon>Bacteriovoracales</taxon>
        <taxon>Halobacteriovoraceae</taxon>
        <taxon>Halobacteriovorax</taxon>
    </lineage>
</organism>
<dbReference type="InterPro" id="IPR036097">
    <property type="entry name" value="HisK_dim/P_sf"/>
</dbReference>
<dbReference type="Gene3D" id="1.10.287.130">
    <property type="match status" value="1"/>
</dbReference>
<dbReference type="CDD" id="cd00082">
    <property type="entry name" value="HisKA"/>
    <property type="match status" value="1"/>
</dbReference>
<evidence type="ECO:0000256" key="12">
    <source>
        <dbReference type="ARBA" id="ARBA00022989"/>
    </source>
</evidence>
<evidence type="ECO:0000313" key="16">
    <source>
        <dbReference type="EMBL" id="OUR96540.1"/>
    </source>
</evidence>
<keyword evidence="7" id="KW-0808">Transferase</keyword>
<protein>
    <recommendedName>
        <fullName evidence="3">histidine kinase</fullName>
        <ecNumber evidence="3">2.7.13.3</ecNumber>
    </recommendedName>
</protein>
<dbReference type="Pfam" id="PF02518">
    <property type="entry name" value="HATPase_c"/>
    <property type="match status" value="1"/>
</dbReference>
<keyword evidence="12 14" id="KW-1133">Transmembrane helix</keyword>
<dbReference type="SUPFAM" id="SSF103190">
    <property type="entry name" value="Sensory domain-like"/>
    <property type="match status" value="1"/>
</dbReference>
<name>A0A1Y5FCG8_9BACT</name>
<dbReference type="SMART" id="SM00387">
    <property type="entry name" value="HATPase_c"/>
    <property type="match status" value="1"/>
</dbReference>
<dbReference type="InterPro" id="IPR029151">
    <property type="entry name" value="Sensor-like_sf"/>
</dbReference>
<dbReference type="AlphaFoldDB" id="A0A1Y5FCG8"/>
<dbReference type="SMART" id="SM00388">
    <property type="entry name" value="HisKA"/>
    <property type="match status" value="1"/>
</dbReference>
<dbReference type="PRINTS" id="PR00344">
    <property type="entry name" value="BCTRLSENSOR"/>
</dbReference>
<proteinExistence type="predicted"/>
<gene>
    <name evidence="16" type="ORF">A9Q84_09330</name>
</gene>
<feature type="transmembrane region" description="Helical" evidence="14">
    <location>
        <begin position="12"/>
        <end position="32"/>
    </location>
</feature>
<dbReference type="InterPro" id="IPR000014">
    <property type="entry name" value="PAS"/>
</dbReference>
<dbReference type="InterPro" id="IPR036890">
    <property type="entry name" value="HATPase_C_sf"/>
</dbReference>
<dbReference type="EC" id="2.7.13.3" evidence="3"/>
<feature type="transmembrane region" description="Helical" evidence="14">
    <location>
        <begin position="271"/>
        <end position="294"/>
    </location>
</feature>
<keyword evidence="14" id="KW-0472">Membrane</keyword>
<keyword evidence="4" id="KW-1003">Cell membrane</keyword>
<evidence type="ECO:0000256" key="8">
    <source>
        <dbReference type="ARBA" id="ARBA00022692"/>
    </source>
</evidence>
<dbReference type="InterPro" id="IPR043056">
    <property type="entry name" value="LuxQ-periplasm_N"/>
</dbReference>
<sequence>MKKKDYRLSAIIGFNILITILVVATPIIYIQYQTSSQLFEEKLIQDFEEDLKLTQLFLNSEFKIMNNSLNSISENKEIIKSLEEDNFKKVKKVLEEISTDFSSSDFLFISFDQSKETIDVSINLHDDSSIIEEYLERKSNETLSFGVYNNSNVVIFTKKPIISTNSGKVLATIHTGILLNNNLELLSKISDRINHHNLFVFLGDKFIAGIRPLKEEERKIFQSSFSQKLFSTDQKIYYSGKLDIFEDVDLNIYFETSSLLIEELRQSYFKYVIYTVVLTFILAFISMLLTHALLTPNLKRLLNFLHSTIEDDNLSTYKKSSIEEFNIISDDFSTVFQNFKIKKNQLSRFINSSQLPILIWDNDGTIIQLNESAKNFLDLEKVGENIVQDSLLNESYSFKQLLNKLEVNNEIFNEEIIFKNKKEWKYSLWTINKDKHEEIYFAQCFDNSEKVKAQVEIELERAKSIHNQKLAALGEVASSIAHEVNNPMGVISLSLSILEDEFHFLKITNAKKSEKIERCLNNIDDSVTRTSSIISNLLDFSRESSKDKQDNKKLKILIDKTLIFIESKIKKQKVRILIEDMDSELNVFIKETQFSQVLINLLNNSIDALENCSVKKITITNRSENGYCYLGILDSGTGIPSSMVEKIFTPFFTTKEKGKGTGLGLSISKSIMKEMKGDLILKESEQGAHFIIKLPLKN</sequence>
<dbReference type="PROSITE" id="PS50109">
    <property type="entry name" value="HIS_KIN"/>
    <property type="match status" value="1"/>
</dbReference>
<dbReference type="Pfam" id="PF09308">
    <property type="entry name" value="LuxQ-periplasm"/>
    <property type="match status" value="1"/>
</dbReference>
<evidence type="ECO:0000256" key="2">
    <source>
        <dbReference type="ARBA" id="ARBA00004429"/>
    </source>
</evidence>
<dbReference type="CDD" id="cd00130">
    <property type="entry name" value="PAS"/>
    <property type="match status" value="1"/>
</dbReference>
<evidence type="ECO:0000256" key="4">
    <source>
        <dbReference type="ARBA" id="ARBA00022475"/>
    </source>
</evidence>
<dbReference type="InterPro" id="IPR005467">
    <property type="entry name" value="His_kinase_dom"/>
</dbReference>
<keyword evidence="5" id="KW-0997">Cell inner membrane</keyword>
<evidence type="ECO:0000256" key="9">
    <source>
        <dbReference type="ARBA" id="ARBA00022741"/>
    </source>
</evidence>
<dbReference type="PANTHER" id="PTHR43065:SF10">
    <property type="entry name" value="PEROXIDE STRESS-ACTIVATED HISTIDINE KINASE MAK3"/>
    <property type="match status" value="1"/>
</dbReference>
<dbReference type="PANTHER" id="PTHR43065">
    <property type="entry name" value="SENSOR HISTIDINE KINASE"/>
    <property type="match status" value="1"/>
</dbReference>
<dbReference type="Gene3D" id="3.30.565.10">
    <property type="entry name" value="Histidine kinase-like ATPase, C-terminal domain"/>
    <property type="match status" value="1"/>
</dbReference>
<dbReference type="InterPro" id="IPR003661">
    <property type="entry name" value="HisK_dim/P_dom"/>
</dbReference>
<evidence type="ECO:0000256" key="10">
    <source>
        <dbReference type="ARBA" id="ARBA00022777"/>
    </source>
</evidence>
<accession>A0A1Y5FCG8</accession>
<comment type="catalytic activity">
    <reaction evidence="1">
        <text>ATP + protein L-histidine = ADP + protein N-phospho-L-histidine.</text>
        <dbReference type="EC" id="2.7.13.3"/>
    </reaction>
</comment>
<dbReference type="Proteomes" id="UP000196531">
    <property type="component" value="Unassembled WGS sequence"/>
</dbReference>
<dbReference type="GO" id="GO:0005886">
    <property type="term" value="C:plasma membrane"/>
    <property type="evidence" value="ECO:0007669"/>
    <property type="project" value="UniProtKB-SubCell"/>
</dbReference>
<dbReference type="EMBL" id="MAAO01000006">
    <property type="protein sequence ID" value="OUR96540.1"/>
    <property type="molecule type" value="Genomic_DNA"/>
</dbReference>
<dbReference type="GO" id="GO:0016791">
    <property type="term" value="F:phosphatase activity"/>
    <property type="evidence" value="ECO:0007669"/>
    <property type="project" value="InterPro"/>
</dbReference>
<comment type="subcellular location">
    <subcellularLocation>
        <location evidence="2">Cell inner membrane</location>
        <topology evidence="2">Multi-pass membrane protein</topology>
    </subcellularLocation>
</comment>
<reference evidence="17" key="1">
    <citation type="journal article" date="2017" name="Proc. Natl. Acad. Sci. U.S.A.">
        <title>Simulation of Deepwater Horizon oil plume reveals substrate specialization within a complex community of hydrocarbon-degraders.</title>
        <authorList>
            <person name="Hu P."/>
            <person name="Dubinsky E.A."/>
            <person name="Probst A.J."/>
            <person name="Wang J."/>
            <person name="Sieber C.M.K."/>
            <person name="Tom L.M."/>
            <person name="Gardinali P."/>
            <person name="Banfield J.F."/>
            <person name="Atlas R.M."/>
            <person name="Andersen G.L."/>
        </authorList>
    </citation>
    <scope>NUCLEOTIDE SEQUENCE [LARGE SCALE GENOMIC DNA]</scope>
</reference>
<keyword evidence="10" id="KW-0418">Kinase</keyword>
<evidence type="ECO:0000256" key="1">
    <source>
        <dbReference type="ARBA" id="ARBA00000085"/>
    </source>
</evidence>
<dbReference type="InterPro" id="IPR015387">
    <property type="entry name" value="LuxQ-periplasm_dom"/>
</dbReference>
<evidence type="ECO:0000256" key="7">
    <source>
        <dbReference type="ARBA" id="ARBA00022679"/>
    </source>
</evidence>
<keyword evidence="6" id="KW-0597">Phosphoprotein</keyword>
<dbReference type="GO" id="GO:0000155">
    <property type="term" value="F:phosphorelay sensor kinase activity"/>
    <property type="evidence" value="ECO:0007669"/>
    <property type="project" value="InterPro"/>
</dbReference>
<evidence type="ECO:0000256" key="6">
    <source>
        <dbReference type="ARBA" id="ARBA00022553"/>
    </source>
</evidence>
<keyword evidence="11" id="KW-0067">ATP-binding</keyword>
<evidence type="ECO:0000256" key="13">
    <source>
        <dbReference type="ARBA" id="ARBA00023012"/>
    </source>
</evidence>